<dbReference type="InterPro" id="IPR058611">
    <property type="entry name" value="Ig_SMCHD1_1st"/>
</dbReference>
<dbReference type="GO" id="GO:0006302">
    <property type="term" value="P:double-strand break repair"/>
    <property type="evidence" value="ECO:0007669"/>
    <property type="project" value="InterPro"/>
</dbReference>
<feature type="region of interest" description="Disordered" evidence="3">
    <location>
        <begin position="430"/>
        <end position="454"/>
    </location>
</feature>
<organism evidence="5 6">
    <name type="scientific">Knipowitschia caucasica</name>
    <name type="common">Caucasian dwarf goby</name>
    <name type="synonym">Pomatoschistus caucasicus</name>
    <dbReference type="NCBI Taxonomy" id="637954"/>
    <lineage>
        <taxon>Eukaryota</taxon>
        <taxon>Metazoa</taxon>
        <taxon>Chordata</taxon>
        <taxon>Craniata</taxon>
        <taxon>Vertebrata</taxon>
        <taxon>Euteleostomi</taxon>
        <taxon>Actinopterygii</taxon>
        <taxon>Neopterygii</taxon>
        <taxon>Teleostei</taxon>
        <taxon>Neoteleostei</taxon>
        <taxon>Acanthomorphata</taxon>
        <taxon>Gobiaria</taxon>
        <taxon>Gobiiformes</taxon>
        <taxon>Gobioidei</taxon>
        <taxon>Gobiidae</taxon>
        <taxon>Gobiinae</taxon>
        <taxon>Knipowitschia</taxon>
    </lineage>
</organism>
<evidence type="ECO:0000313" key="5">
    <source>
        <dbReference type="EMBL" id="CAL1597158.1"/>
    </source>
</evidence>
<dbReference type="InterPro" id="IPR058613">
    <property type="entry name" value="Ig_SMCHD1_4th"/>
</dbReference>
<evidence type="ECO:0000259" key="4">
    <source>
        <dbReference type="SMART" id="SM00968"/>
    </source>
</evidence>
<dbReference type="Pfam" id="PF26195">
    <property type="entry name" value="Ig_SMCHD1_2nd"/>
    <property type="match status" value="1"/>
</dbReference>
<dbReference type="Pfam" id="PF22899">
    <property type="entry name" value="SMCHD1_S5"/>
    <property type="match status" value="1"/>
</dbReference>
<dbReference type="InterPro" id="IPR058612">
    <property type="entry name" value="Ig_SMCHD1_2nd"/>
</dbReference>
<dbReference type="InterPro" id="IPR058614">
    <property type="entry name" value="Ig_SMCHD1_5th"/>
</dbReference>
<dbReference type="InterPro" id="IPR038892">
    <property type="entry name" value="SMCHD1"/>
</dbReference>
<dbReference type="SUPFAM" id="SSF75553">
    <property type="entry name" value="Smc hinge domain"/>
    <property type="match status" value="1"/>
</dbReference>
<dbReference type="InterPro" id="IPR058615">
    <property type="entry name" value="Ig_SMCHD1_6th"/>
</dbReference>
<evidence type="ECO:0000256" key="3">
    <source>
        <dbReference type="SAM" id="MobiDB-lite"/>
    </source>
</evidence>
<dbReference type="Pfam" id="PF26199">
    <property type="entry name" value="Ig_SMCHD1_8th"/>
    <property type="match status" value="1"/>
</dbReference>
<evidence type="ECO:0000256" key="2">
    <source>
        <dbReference type="ARBA" id="ARBA00022454"/>
    </source>
</evidence>
<keyword evidence="2" id="KW-0158">Chromosome</keyword>
<proteinExistence type="predicted"/>
<feature type="compositionally biased region" description="Acidic residues" evidence="3">
    <location>
        <begin position="437"/>
        <end position="447"/>
    </location>
</feature>
<dbReference type="Pfam" id="PF26196">
    <property type="entry name" value="Ig_SMCHD1_4th"/>
    <property type="match status" value="1"/>
</dbReference>
<dbReference type="GO" id="GO:0005524">
    <property type="term" value="F:ATP binding"/>
    <property type="evidence" value="ECO:0007669"/>
    <property type="project" value="InterPro"/>
</dbReference>
<protein>
    <recommendedName>
        <fullName evidence="4">SMC hinge domain-containing protein</fullName>
    </recommendedName>
</protein>
<gene>
    <name evidence="5" type="ORF">KC01_LOCUS25712</name>
</gene>
<dbReference type="SMART" id="SM00968">
    <property type="entry name" value="SMC_hinge"/>
    <property type="match status" value="1"/>
</dbReference>
<name>A0AAV2L7V1_KNICA</name>
<reference evidence="5 6" key="1">
    <citation type="submission" date="2024-04" db="EMBL/GenBank/DDBJ databases">
        <authorList>
            <person name="Waldvogel A.-M."/>
            <person name="Schoenle A."/>
        </authorList>
    </citation>
    <scope>NUCLEOTIDE SEQUENCE [LARGE SCALE GENOMIC DNA]</scope>
</reference>
<dbReference type="Proteomes" id="UP001497482">
    <property type="component" value="Chromosome 21"/>
</dbReference>
<dbReference type="InterPro" id="IPR010935">
    <property type="entry name" value="SMC_hinge"/>
</dbReference>
<dbReference type="InterPro" id="IPR036277">
    <property type="entry name" value="SMC_hinge_sf"/>
</dbReference>
<dbReference type="PANTHER" id="PTHR22640">
    <property type="entry name" value="STRUCTURAL MAINTENANCE OF CHROMOSOMES FLEXIBLE HINGE DOMAIN-CONTAINING PROTEIN 1"/>
    <property type="match status" value="1"/>
</dbReference>
<dbReference type="Pfam" id="PF26197">
    <property type="entry name" value="Ig_SMCHD1_5th"/>
    <property type="match status" value="1"/>
</dbReference>
<accession>A0AAV2L7V1</accession>
<dbReference type="SUPFAM" id="SSF55874">
    <property type="entry name" value="ATPase domain of HSP90 chaperone/DNA topoisomerase II/histidine kinase"/>
    <property type="match status" value="1"/>
</dbReference>
<dbReference type="Pfam" id="PF26194">
    <property type="entry name" value="Ig_SMCHD1_1st"/>
    <property type="match status" value="1"/>
</dbReference>
<dbReference type="InterPro" id="IPR055109">
    <property type="entry name" value="SMCHD1_S5"/>
</dbReference>
<keyword evidence="6" id="KW-1185">Reference proteome</keyword>
<evidence type="ECO:0000256" key="1">
    <source>
        <dbReference type="ARBA" id="ARBA00004286"/>
    </source>
</evidence>
<dbReference type="Pfam" id="PF13589">
    <property type="entry name" value="HATPase_c_3"/>
    <property type="match status" value="1"/>
</dbReference>
<dbReference type="GO" id="GO:0005694">
    <property type="term" value="C:chromosome"/>
    <property type="evidence" value="ECO:0007669"/>
    <property type="project" value="UniProtKB-SubCell"/>
</dbReference>
<dbReference type="Pfam" id="PF26201">
    <property type="entry name" value="Ig_SMCHD1_7th"/>
    <property type="match status" value="1"/>
</dbReference>
<feature type="region of interest" description="Disordered" evidence="3">
    <location>
        <begin position="1903"/>
        <end position="1937"/>
    </location>
</feature>
<dbReference type="EMBL" id="OZ035843">
    <property type="protein sequence ID" value="CAL1597158.1"/>
    <property type="molecule type" value="Genomic_DNA"/>
</dbReference>
<dbReference type="InterPro" id="IPR058616">
    <property type="entry name" value="Ig_SMCHD1_8th"/>
</dbReference>
<dbReference type="PANTHER" id="PTHR22640:SF2">
    <property type="entry name" value="STRUCTURAL MAINTENANCE OF CHROMOSOMES FLEXIBLE HINGE DOMAIN-CONTAINING PROTEIN 1"/>
    <property type="match status" value="1"/>
</dbReference>
<feature type="domain" description="SMC hinge" evidence="4">
    <location>
        <begin position="1674"/>
        <end position="1802"/>
    </location>
</feature>
<sequence length="1937" mass="218433">MRSSRRGEDGKKLFVYDRRFQHSNRREEWLVTTELDFTGFLWTISETFSVRPNEKFLLVTTDRTVLDKDKFSRLQYGACLYMLLTEDQPLEVPAEELIFFTPHHDTILESGSYKYYESEGKKALPHALADLVDNSISATVNNTGERVIEIRLVPEDSGKASLIVLDNGCGMTSKQLNNWAVYKLSKFKRENGRFTSDQGTYARPGHVYRSINSDISYFGVGGKQAVFYIGKKVRVISKSSSYPDVHELILSKELFEKKERNKEETYETNILNRKSCDSSHIGKDERFLCDLIAEEFGQQSFTAVVITDVLPEHIRFLKEEIDVWTRQIAHIYHYYLHGPNGNTQGNVSQSSYPDSEHTSKVDIRILCKTKKYPDVFHLRDIGTDLQSLYVKAAVSTFEFKACTNPEAGLVEGVIRYHPFLYDRETYPENPDVVHDLTEEDNEDEPDMDPPSKKQKKPVFECYWNGRLIPYTTVQEFDWCSQPPKGSPVPAECYNRFSGVLFTDDTFKVTENKFTFLDLEQKMKNKDTIFTVVVKGQKQRANLQRDFVQWLQHCHEKYDKQVKFMDFKGSTTREDLATKKNQTPWATFSSVEWGGKTFKTGDYVKSLKTNPIYNGRVIRFLLFGTHDEDRPVYGCGGHVEISLEPKGLYENTKILLLSKLDQNATVEEIMANIKNEDAKLPDKLKVEWPEGNEWLDNTTITAGSVLGPIQVMVLNKKGEHISKLPGKKQSGKRLSVQLRLVHHVSNKDRELFLLEASHGSTWGYWFKEIANIVELGKYTLHLRTIVTESKALEFGGLSLPSFKLRFNIKADVADQFDVGKINSTFRLGIPFSIPLEFKDKYGHVVCAPPHLKPTLQCSGLSVTYEKVECQTKSSCHIKNVKITGKLDCHEPNCYNLKVTLHDLTQPSKTLQINLLPGAPHSIFVTPKELPIEVENGNTVKFTVFVHDESGNVTAAPNLTARCLVAQHEPATINCVTGVGEHVTAPINVSLTKGNPQKVIIRFNVPNRSTMKEVTRQLLVKPSKRVNCIKIFKADESLELKNEEKINWMAGALLENLTFKLYDECNSEVPVTAAVASKIKVNWKGKLNQQELMEGKLPDVTVPTKVATVQFYQVSYQDQSISVSFTVAPIPDEPKQLKASVPQCSAKLGEILPERITLQLVDQYENVVRALTQSCVTEMIADGEGLDKESLIFHFEEQSCSVVVTGVGLNVAAGVPAKLTLLAGQKFLNVLNGQGIPAPFIIQLCDQWGNPSPDRRVVVKLAHLNGINVSSNVSSQPVNAEGQASFTVKCVSAPKGTYELRFQALFKKEPIPGPTVNLTVLPDPNKPVSLDVHYETKATFVAGEVFPVFSVTVLSDEGSPMLSRQAVSMHYWKGEQSNTPPNTAVEFQCSAPKENDKKDRFYFREKPIPGRVGTYSIQFSLCDPKSKTTLRSDPIVVNVVANRPMKLGPESPPETQVVSCSNDIAKRILVEDMTLVIMDQYDNPAGQNLNGDVLICIKNLDNNSQEPIPLFDDNTNNCLIKLENGTARVSKLAIQKKSPGKHGLTYRVVFTPQLASNISTSLESYVFEFCFSNDEENQKEHKALRREGERIKEAIMSIKKKDKIHENLIKEYKVMLQRLCEQEAAIQNELRIKWNMNVPENIETLDNMVITKRHEASNILHRPRRAYGKSNDFTGPDVLGRVGHLALVSDDSAAWVISWHIRGDMDCVITTTTAAARRIYDQTKGRQQVMPIDAINNSCRRPLQPLPHIRHDRELFQPTGRPMYAIDALTYTDPKNQEQCATVFRNVLGNVILIDDLDSGSLYRQNAVKCNVMCPTILTRQGERISGKGKFGGAQNRAPPPHTLDMFGAPLPDHFHTIQQIIVLLEKYKEIIGKKDSCAKDIAEITPKMRESRESLGSMTRQLQEIQTQIDTPLRPKRECEDGCGEMSDTAAKRTKFGP</sequence>
<dbReference type="GO" id="GO:0051276">
    <property type="term" value="P:chromosome organization"/>
    <property type="evidence" value="ECO:0007669"/>
    <property type="project" value="InterPro"/>
</dbReference>
<dbReference type="InterPro" id="IPR036890">
    <property type="entry name" value="HATPase_C_sf"/>
</dbReference>
<dbReference type="Gene3D" id="3.30.565.10">
    <property type="entry name" value="Histidine kinase-like ATPase, C-terminal domain"/>
    <property type="match status" value="1"/>
</dbReference>
<evidence type="ECO:0000313" key="6">
    <source>
        <dbReference type="Proteomes" id="UP001497482"/>
    </source>
</evidence>
<dbReference type="Pfam" id="PF06470">
    <property type="entry name" value="SMC_hinge"/>
    <property type="match status" value="1"/>
</dbReference>
<dbReference type="Pfam" id="PF26198">
    <property type="entry name" value="Ig_SMCHD1_6th"/>
    <property type="match status" value="1"/>
</dbReference>
<comment type="subcellular location">
    <subcellularLocation>
        <location evidence="1">Chromosome</location>
    </subcellularLocation>
</comment>
<dbReference type="InterPro" id="IPR058617">
    <property type="entry name" value="Ig_SMCHD1_7th"/>
</dbReference>